<dbReference type="InterPro" id="IPR005829">
    <property type="entry name" value="Sugar_transporter_CS"/>
</dbReference>
<dbReference type="RefSeq" id="WP_212191688.1">
    <property type="nucleotide sequence ID" value="NZ_JAGTAR010000021.1"/>
</dbReference>
<dbReference type="Pfam" id="PF00083">
    <property type="entry name" value="Sugar_tr"/>
    <property type="match status" value="1"/>
</dbReference>
<dbReference type="NCBIfam" id="TIGR00879">
    <property type="entry name" value="SP"/>
    <property type="match status" value="1"/>
</dbReference>
<feature type="transmembrane region" description="Helical" evidence="10">
    <location>
        <begin position="422"/>
        <end position="443"/>
    </location>
</feature>
<dbReference type="PROSITE" id="PS00217">
    <property type="entry name" value="SUGAR_TRANSPORT_2"/>
    <property type="match status" value="1"/>
</dbReference>
<dbReference type="GO" id="GO:0005886">
    <property type="term" value="C:plasma membrane"/>
    <property type="evidence" value="ECO:0007669"/>
    <property type="project" value="UniProtKB-SubCell"/>
</dbReference>
<evidence type="ECO:0000256" key="3">
    <source>
        <dbReference type="ARBA" id="ARBA00022448"/>
    </source>
</evidence>
<dbReference type="PROSITE" id="PS00216">
    <property type="entry name" value="SUGAR_TRANSPORT_1"/>
    <property type="match status" value="2"/>
</dbReference>
<comment type="subcellular location">
    <subcellularLocation>
        <location evidence="1">Cell membrane</location>
        <topology evidence="1">Multi-pass membrane protein</topology>
    </subcellularLocation>
</comment>
<feature type="transmembrane region" description="Helical" evidence="10">
    <location>
        <begin position="360"/>
        <end position="384"/>
    </location>
</feature>
<dbReference type="InterPro" id="IPR036259">
    <property type="entry name" value="MFS_trans_sf"/>
</dbReference>
<keyword evidence="13" id="KW-1185">Reference proteome</keyword>
<dbReference type="Proteomes" id="UP000679220">
    <property type="component" value="Unassembled WGS sequence"/>
</dbReference>
<dbReference type="PANTHER" id="PTHR48020:SF12">
    <property type="entry name" value="PROTON MYO-INOSITOL COTRANSPORTER"/>
    <property type="match status" value="1"/>
</dbReference>
<dbReference type="PROSITE" id="PS50850">
    <property type="entry name" value="MFS"/>
    <property type="match status" value="1"/>
</dbReference>
<evidence type="ECO:0000313" key="13">
    <source>
        <dbReference type="Proteomes" id="UP000679220"/>
    </source>
</evidence>
<dbReference type="EMBL" id="JAGTAR010000021">
    <property type="protein sequence ID" value="MBR8536661.1"/>
    <property type="molecule type" value="Genomic_DNA"/>
</dbReference>
<dbReference type="InterPro" id="IPR047984">
    <property type="entry name" value="XylE-like"/>
</dbReference>
<dbReference type="InterPro" id="IPR050814">
    <property type="entry name" value="Myo-inositol_Transporter"/>
</dbReference>
<evidence type="ECO:0000259" key="11">
    <source>
        <dbReference type="PROSITE" id="PS50850"/>
    </source>
</evidence>
<feature type="transmembrane region" description="Helical" evidence="10">
    <location>
        <begin position="140"/>
        <end position="158"/>
    </location>
</feature>
<dbReference type="AlphaFoldDB" id="A0A941F4K2"/>
<keyword evidence="6 10" id="KW-0812">Transmembrane</keyword>
<proteinExistence type="inferred from homology"/>
<evidence type="ECO:0000256" key="10">
    <source>
        <dbReference type="SAM" id="Phobius"/>
    </source>
</evidence>
<feature type="transmembrane region" description="Helical" evidence="10">
    <location>
        <begin position="105"/>
        <end position="128"/>
    </location>
</feature>
<keyword evidence="8 10" id="KW-0472">Membrane</keyword>
<feature type="transmembrane region" description="Helical" evidence="10">
    <location>
        <begin position="266"/>
        <end position="288"/>
    </location>
</feature>
<comment type="caution">
    <text evidence="12">The sequence shown here is derived from an EMBL/GenBank/DDBJ whole genome shotgun (WGS) entry which is preliminary data.</text>
</comment>
<feature type="transmembrane region" description="Helical" evidence="10">
    <location>
        <begin position="12"/>
        <end position="32"/>
    </location>
</feature>
<gene>
    <name evidence="12" type="ORF">KDU71_13885</name>
</gene>
<evidence type="ECO:0000313" key="12">
    <source>
        <dbReference type="EMBL" id="MBR8536661.1"/>
    </source>
</evidence>
<evidence type="ECO:0000256" key="9">
    <source>
        <dbReference type="RuleBase" id="RU003346"/>
    </source>
</evidence>
<name>A0A941F4K2_9BACT</name>
<feature type="transmembrane region" description="Helical" evidence="10">
    <location>
        <begin position="303"/>
        <end position="325"/>
    </location>
</feature>
<evidence type="ECO:0000256" key="4">
    <source>
        <dbReference type="ARBA" id="ARBA00022475"/>
    </source>
</evidence>
<organism evidence="12 13">
    <name type="scientific">Carboxylicivirga sediminis</name>
    <dbReference type="NCBI Taxonomy" id="2006564"/>
    <lineage>
        <taxon>Bacteria</taxon>
        <taxon>Pseudomonadati</taxon>
        <taxon>Bacteroidota</taxon>
        <taxon>Bacteroidia</taxon>
        <taxon>Marinilabiliales</taxon>
        <taxon>Marinilabiliaceae</taxon>
        <taxon>Carboxylicivirga</taxon>
    </lineage>
</organism>
<comment type="similarity">
    <text evidence="2 9">Belongs to the major facilitator superfamily. Sugar transporter (TC 2.A.1.1) family.</text>
</comment>
<evidence type="ECO:0000256" key="2">
    <source>
        <dbReference type="ARBA" id="ARBA00010992"/>
    </source>
</evidence>
<keyword evidence="4" id="KW-1003">Cell membrane</keyword>
<dbReference type="SUPFAM" id="SSF103473">
    <property type="entry name" value="MFS general substrate transporter"/>
    <property type="match status" value="1"/>
</dbReference>
<dbReference type="InterPro" id="IPR003663">
    <property type="entry name" value="Sugar/inositol_transpt"/>
</dbReference>
<protein>
    <submittedName>
        <fullName evidence="12">Sugar porter family MFS transporter</fullName>
    </submittedName>
</protein>
<dbReference type="FunFam" id="1.20.1250.20:FF:000122">
    <property type="entry name" value="D-xylose transporter XylE"/>
    <property type="match status" value="1"/>
</dbReference>
<evidence type="ECO:0000256" key="8">
    <source>
        <dbReference type="ARBA" id="ARBA00023136"/>
    </source>
</evidence>
<dbReference type="InterPro" id="IPR005828">
    <property type="entry name" value="MFS_sugar_transport-like"/>
</dbReference>
<keyword evidence="3 9" id="KW-0813">Transport</keyword>
<feature type="transmembrane region" description="Helical" evidence="10">
    <location>
        <begin position="52"/>
        <end position="73"/>
    </location>
</feature>
<feature type="transmembrane region" description="Helical" evidence="10">
    <location>
        <begin position="187"/>
        <end position="206"/>
    </location>
</feature>
<dbReference type="InterPro" id="IPR020846">
    <property type="entry name" value="MFS_dom"/>
</dbReference>
<dbReference type="Gene3D" id="1.20.1250.20">
    <property type="entry name" value="MFS general substrate transporter like domains"/>
    <property type="match status" value="2"/>
</dbReference>
<feature type="domain" description="Major facilitator superfamily (MFS) profile" evidence="11">
    <location>
        <begin position="14"/>
        <end position="450"/>
    </location>
</feature>
<evidence type="ECO:0000256" key="6">
    <source>
        <dbReference type="ARBA" id="ARBA00022692"/>
    </source>
</evidence>
<reference evidence="12" key="1">
    <citation type="journal article" date="2018" name="Int. J. Syst. Evol. Microbiol.">
        <title>Carboxylicivirga sediminis sp. nov., isolated from coastal sediment.</title>
        <authorList>
            <person name="Wang F.Q."/>
            <person name="Ren L.H."/>
            <person name="Zou R.J."/>
            <person name="Sun Y.Z."/>
            <person name="Liu X.J."/>
            <person name="Jiang F."/>
            <person name="Liu L.J."/>
        </authorList>
    </citation>
    <scope>NUCLEOTIDE SEQUENCE</scope>
    <source>
        <strain evidence="12">JR1</strain>
    </source>
</reference>
<evidence type="ECO:0000256" key="7">
    <source>
        <dbReference type="ARBA" id="ARBA00022989"/>
    </source>
</evidence>
<accession>A0A941F4K2</accession>
<feature type="transmembrane region" description="Helical" evidence="10">
    <location>
        <begin position="396"/>
        <end position="416"/>
    </location>
</feature>
<dbReference type="PANTHER" id="PTHR48020">
    <property type="entry name" value="PROTON MYO-INOSITOL COTRANSPORTER"/>
    <property type="match status" value="1"/>
</dbReference>
<reference evidence="12" key="2">
    <citation type="submission" date="2021-04" db="EMBL/GenBank/DDBJ databases">
        <authorList>
            <person name="Zhang T."/>
            <person name="Zhang Y."/>
            <person name="Lu D."/>
            <person name="Zuo D."/>
            <person name="Du Z."/>
        </authorList>
    </citation>
    <scope>NUCLEOTIDE SEQUENCE</scope>
    <source>
        <strain evidence="12">JR1</strain>
    </source>
</reference>
<feature type="transmembrane region" description="Helical" evidence="10">
    <location>
        <begin position="82"/>
        <end position="99"/>
    </location>
</feature>
<keyword evidence="7 10" id="KW-1133">Transmembrane helix</keyword>
<sequence>MRHNNYNTKYIFAISMVSAMGGLLFGYDWVVIGGAKPFYEVFFGIANSTALQGWAMSCALIGCLLGAIVSGVLSDRLGRKRLLLTAAILFALSAVGTGATHQFIMFVFCRIIGGVAIGLASNLSPMYIAEVSPAFMRGRFVSLNQLTIVVGILAAQLVNWQVAEPVPIESTNAEILSSWNGQMAWRWMFWAELVPSSVFFILLFFVPESPRWLATKGKEHQAKAILTKIGGQNYAQQEYASIALGLNKERHNVNLKHLFNGRIKKVLVIGIVLATFQQWCGINVIFNYAQEIFAAAGYGVSDILFNIVVTGSVNLVFTFIAIYTVDLLGRRWLMLIGAGGLAGIYLVMGVAYFYEITGWPFLLLVVSAIACYAMSLAPVTWVVLSEIFPNKMRGAAMAVATVSLWLASFLLTYTFPLLNSRLGAYGTFWLYGGICVAGWIFIFRRLPETKGKTLEEIERQVFE</sequence>
<dbReference type="GO" id="GO:0022857">
    <property type="term" value="F:transmembrane transporter activity"/>
    <property type="evidence" value="ECO:0007669"/>
    <property type="project" value="InterPro"/>
</dbReference>
<keyword evidence="5" id="KW-0762">Sugar transport</keyword>
<feature type="transmembrane region" description="Helical" evidence="10">
    <location>
        <begin position="332"/>
        <end position="354"/>
    </location>
</feature>
<dbReference type="CDD" id="cd17359">
    <property type="entry name" value="MFS_XylE_like"/>
    <property type="match status" value="1"/>
</dbReference>
<evidence type="ECO:0000256" key="5">
    <source>
        <dbReference type="ARBA" id="ARBA00022597"/>
    </source>
</evidence>
<evidence type="ECO:0000256" key="1">
    <source>
        <dbReference type="ARBA" id="ARBA00004651"/>
    </source>
</evidence>
<dbReference type="PRINTS" id="PR00171">
    <property type="entry name" value="SUGRTRNSPORT"/>
</dbReference>